<dbReference type="HOGENOM" id="CLU_2101574_0_0_1"/>
<dbReference type="OMA" id="WLVYLRI"/>
<accession>A8BQ81</accession>
<dbReference type="Proteomes" id="UP000001548">
    <property type="component" value="Unassembled WGS sequence"/>
</dbReference>
<dbReference type="EMBL" id="AACB03000002">
    <property type="protein sequence ID" value="KAE8304123.1"/>
    <property type="molecule type" value="Genomic_DNA"/>
</dbReference>
<name>A8BQ81_GIAIC</name>
<gene>
    <name evidence="1" type="ORF">GL50803_0021525</name>
</gene>
<dbReference type="AlphaFoldDB" id="A8BQ81"/>
<comment type="caution">
    <text evidence="1">The sequence shown here is derived from an EMBL/GenBank/DDBJ whole genome shotgun (WGS) entry which is preliminary data.</text>
</comment>
<protein>
    <submittedName>
        <fullName evidence="1">Uncharacterized protein</fullName>
    </submittedName>
</protein>
<evidence type="ECO:0000313" key="1">
    <source>
        <dbReference type="EMBL" id="KAE8304123.1"/>
    </source>
</evidence>
<dbReference type="KEGG" id="gla:GL50803_0021525"/>
<reference evidence="1 2" key="1">
    <citation type="journal article" date="2007" name="Science">
        <title>Genomic minimalism in the early diverging intestinal parasite Giardia lamblia.</title>
        <authorList>
            <person name="Morrison H.G."/>
            <person name="McArthur A.G."/>
            <person name="Gillin F.D."/>
            <person name="Aley S.B."/>
            <person name="Adam R.D."/>
            <person name="Olsen G.J."/>
            <person name="Best A.A."/>
            <person name="Cande W.Z."/>
            <person name="Chen F."/>
            <person name="Cipriano M.J."/>
            <person name="Davids B.J."/>
            <person name="Dawson S.C."/>
            <person name="Elmendorf H.G."/>
            <person name="Hehl A.B."/>
            <person name="Holder M.E."/>
            <person name="Huse S.M."/>
            <person name="Kim U.U."/>
            <person name="Lasek-Nesselquist E."/>
            <person name="Manning G."/>
            <person name="Nigam A."/>
            <person name="Nixon J.E."/>
            <person name="Palm D."/>
            <person name="Passamaneck N.E."/>
            <person name="Prabhu A."/>
            <person name="Reich C.I."/>
            <person name="Reiner D.S."/>
            <person name="Samuelson J."/>
            <person name="Svard S.G."/>
            <person name="Sogin M.L."/>
        </authorList>
    </citation>
    <scope>NUCLEOTIDE SEQUENCE [LARGE SCALE GENOMIC DNA]</scope>
    <source>
        <strain evidence="1 2">WB C6</strain>
    </source>
</reference>
<dbReference type="VEuPathDB" id="GiardiaDB:GL50803_21525"/>
<dbReference type="RefSeq" id="XP_001705603.1">
    <property type="nucleotide sequence ID" value="XM_001705551.1"/>
</dbReference>
<evidence type="ECO:0000313" key="2">
    <source>
        <dbReference type="Proteomes" id="UP000001548"/>
    </source>
</evidence>
<organism evidence="1 2">
    <name type="scientific">Giardia intestinalis (strain ATCC 50803 / WB clone C6)</name>
    <name type="common">Giardia lamblia</name>
    <dbReference type="NCBI Taxonomy" id="184922"/>
    <lineage>
        <taxon>Eukaryota</taxon>
        <taxon>Metamonada</taxon>
        <taxon>Diplomonadida</taxon>
        <taxon>Hexamitidae</taxon>
        <taxon>Giardiinae</taxon>
        <taxon>Giardia</taxon>
    </lineage>
</organism>
<dbReference type="GeneID" id="5698485"/>
<proteinExistence type="predicted"/>
<keyword evidence="2" id="KW-1185">Reference proteome</keyword>
<sequence>MANLLFPPVPGPVNYLVWLVVVLLMMLWLVYLRIEYGPTVVPITSEQEVGEKLQPRDVANSRRRQRGLGDLDEAYFADLQAKAFQQLQMSEPFLGRWVGRSVEKIRKHRDCRRKEN</sequence>